<organism evidence="2 3">
    <name type="scientific">Tumidithrix elongata BACA0141</name>
    <dbReference type="NCBI Taxonomy" id="2716417"/>
    <lineage>
        <taxon>Bacteria</taxon>
        <taxon>Bacillati</taxon>
        <taxon>Cyanobacteriota</taxon>
        <taxon>Cyanophyceae</taxon>
        <taxon>Pseudanabaenales</taxon>
        <taxon>Pseudanabaenaceae</taxon>
        <taxon>Tumidithrix</taxon>
        <taxon>Tumidithrix elongata</taxon>
    </lineage>
</organism>
<sequence length="686" mass="76973">MQVMGRNAELPVDILEDVQVATEVAQQAEQEGAADRADALEHGSIADPKASQKTPSETLHNSQLRDQFWELEELKITQAKQKEDCLYLHCQSNQPCKILQAIAPNSQALSSSVMFAEGVRRVKLHGKGWALGVDLPIDHAALLAAEIIECLRQDPNTKKTALKVLLHQSCLNILCECQTAIPQAIMALPILNALRQTRPSDYLQSVTVSSRVIGQKLPSWSFEIDLLAIGIVPPSDRPDLLSANSEEDSESEDTTEEEKESSIVITYSLSILKYLLSGKWLFTHQPKSLTLITCLSSLVVGSMGTFILDRTFFNYAQPQAQLKNQVQSSSVELKDNRLTDRPKLNFQIDLLNDKLALIDWHISAQRRPPDVLIMGSSRALRGVEPTILEQSLAQNGYKGISVFNFGVNGATAKVVNLQLTEILSSQQLPRMIIWADGVRAFNSNRTDITYDEISTSPGYKQLQASRKSKDASTDGKSEQNPNKDLDSEKPVTPLGKMFHAVFDSYPQRQQVRASLVKGFDQSTLWFSNRRQLLRAAQPNRSAEMDSKGFVAFDVTFDPKTYFQNHPQVSGDYDLDYRDFNLNGKQMESFTAVSEFCRQHNIQLVFVNLPLHNVYLDPTRSRYELLFSSRMRDLATQLNFTYIDLSQTWRNQAALFSDPSHLNRQGAIAVAKELASNSQIRWKSASY</sequence>
<evidence type="ECO:0000256" key="1">
    <source>
        <dbReference type="SAM" id="MobiDB-lite"/>
    </source>
</evidence>
<dbReference type="Pfam" id="PF07611">
    <property type="entry name" value="DUF1574"/>
    <property type="match status" value="1"/>
</dbReference>
<feature type="region of interest" description="Disordered" evidence="1">
    <location>
        <begin position="459"/>
        <end position="490"/>
    </location>
</feature>
<dbReference type="SUPFAM" id="SSF52266">
    <property type="entry name" value="SGNH hydrolase"/>
    <property type="match status" value="1"/>
</dbReference>
<name>A0AAW9Q7P6_9CYAN</name>
<dbReference type="InterPro" id="IPR011468">
    <property type="entry name" value="DUF1574"/>
</dbReference>
<reference evidence="2" key="1">
    <citation type="submission" date="2024-01" db="EMBL/GenBank/DDBJ databases">
        <title>Bank of Algae and Cyanobacteria of the Azores (BACA) strain genomes.</title>
        <authorList>
            <person name="Luz R."/>
            <person name="Cordeiro R."/>
            <person name="Fonseca A."/>
            <person name="Goncalves V."/>
        </authorList>
    </citation>
    <scope>NUCLEOTIDE SEQUENCE</scope>
    <source>
        <strain evidence="2">BACA0141</strain>
    </source>
</reference>
<protein>
    <submittedName>
        <fullName evidence="2">D-alanyl-lipoteichoic acid biosynthesis protein DltD</fullName>
    </submittedName>
</protein>
<dbReference type="RefSeq" id="WP_330485399.1">
    <property type="nucleotide sequence ID" value="NZ_JAZBJZ010000103.1"/>
</dbReference>
<gene>
    <name evidence="2" type="ORF">V2H45_19645</name>
</gene>
<evidence type="ECO:0000313" key="2">
    <source>
        <dbReference type="EMBL" id="MEE3718963.1"/>
    </source>
</evidence>
<accession>A0AAW9Q7P6</accession>
<dbReference type="Proteomes" id="UP001333818">
    <property type="component" value="Unassembled WGS sequence"/>
</dbReference>
<feature type="region of interest" description="Disordered" evidence="1">
    <location>
        <begin position="240"/>
        <end position="259"/>
    </location>
</feature>
<dbReference type="AlphaFoldDB" id="A0AAW9Q7P6"/>
<comment type="caution">
    <text evidence="2">The sequence shown here is derived from an EMBL/GenBank/DDBJ whole genome shotgun (WGS) entry which is preliminary data.</text>
</comment>
<feature type="compositionally biased region" description="Basic and acidic residues" evidence="1">
    <location>
        <begin position="467"/>
        <end position="489"/>
    </location>
</feature>
<dbReference type="InterPro" id="IPR036514">
    <property type="entry name" value="SGNH_hydro_sf"/>
</dbReference>
<feature type="compositionally biased region" description="Acidic residues" evidence="1">
    <location>
        <begin position="245"/>
        <end position="259"/>
    </location>
</feature>
<dbReference type="EMBL" id="JAZBJZ010000103">
    <property type="protein sequence ID" value="MEE3718963.1"/>
    <property type="molecule type" value="Genomic_DNA"/>
</dbReference>
<keyword evidence="3" id="KW-1185">Reference proteome</keyword>
<evidence type="ECO:0000313" key="3">
    <source>
        <dbReference type="Proteomes" id="UP001333818"/>
    </source>
</evidence>
<dbReference type="Gene3D" id="3.40.50.1110">
    <property type="entry name" value="SGNH hydrolase"/>
    <property type="match status" value="1"/>
</dbReference>
<proteinExistence type="predicted"/>